<evidence type="ECO:0000313" key="3">
    <source>
        <dbReference type="Proteomes" id="UP000032748"/>
    </source>
</evidence>
<evidence type="ECO:0000259" key="1">
    <source>
        <dbReference type="PROSITE" id="PS50802"/>
    </source>
</evidence>
<name>A0A0D5Y0W8_9PSED</name>
<dbReference type="AlphaFoldDB" id="A0A0D5Y0W8"/>
<dbReference type="OrthoDB" id="9897543at2"/>
<dbReference type="PANTHER" id="PTHR12419:SF7">
    <property type="entry name" value="OTU DOMAIN-CONTAINING PROTEIN 3"/>
    <property type="match status" value="1"/>
</dbReference>
<dbReference type="PANTHER" id="PTHR12419">
    <property type="entry name" value="OTU DOMAIN CONTAINING PROTEIN"/>
    <property type="match status" value="1"/>
</dbReference>
<dbReference type="KEGG" id="pcz:PCL1606_35100"/>
<reference evidence="2 3" key="1">
    <citation type="journal article" date="2015" name="Mol. Plant Microbe Interact.">
        <title>Comparative Genomic Analysis of Pseudomonas chlororaphis PCL1606 Reveals New Insight into Antifungal Compounds Involved in Biocontrol.</title>
        <authorList>
            <person name="Calderon C.E."/>
            <person name="Ramos C."/>
            <person name="de Vicente A."/>
            <person name="Cazorla F.M."/>
        </authorList>
    </citation>
    <scope>NUCLEOTIDE SEQUENCE [LARGE SCALE GENOMIC DNA]</scope>
    <source>
        <strain evidence="2 3">PCL1606</strain>
    </source>
</reference>
<organism evidence="2 3">
    <name type="scientific">Pseudomonas chlororaphis</name>
    <dbReference type="NCBI Taxonomy" id="587753"/>
    <lineage>
        <taxon>Bacteria</taxon>
        <taxon>Pseudomonadati</taxon>
        <taxon>Pseudomonadota</taxon>
        <taxon>Gammaproteobacteria</taxon>
        <taxon>Pseudomonadales</taxon>
        <taxon>Pseudomonadaceae</taxon>
        <taxon>Pseudomonas</taxon>
    </lineage>
</organism>
<dbReference type="RefSeq" id="WP_045883728.1">
    <property type="nucleotide sequence ID" value="NZ_CP011110.1"/>
</dbReference>
<dbReference type="Proteomes" id="UP000032748">
    <property type="component" value="Chromosome"/>
</dbReference>
<dbReference type="PATRIC" id="fig|587753.10.peg.3498"/>
<dbReference type="InterPro" id="IPR050704">
    <property type="entry name" value="Peptidase_C85-like"/>
</dbReference>
<protein>
    <recommendedName>
        <fullName evidence="1">OTU domain-containing protein</fullName>
    </recommendedName>
</protein>
<sequence length="511" mass="57599">MSNFTDAFHNYYQLMQGMSADKLLLLKLTRLFENNVHSLGELEQILASKDSDGVMKYIQFHCNSENPWKDENPNKGKHVRKTMALGKLKDLRQMIERTTIAVLIATMARHNLSGGEHEKFLDVLWTTWKTEHYDAKNYRMRVHSSHLGLSPHFAHGSLEGNSVLAGMVALTEQHADSWHSYVFNVCLIKIADNEAQKAAGMEGRFLLVTQNNRSCFTHGVSQIPPLVFKLCADDLTANFRKFRVFEESSLNAVVACKDNLNRIANDKETAMTLALAEKQSISPCLTFLEQAYQGNDEARIKKLGRRPAYTHACLETTSIATIIQGPEREYRVSVPAGLYEHGGPLTLDSPGIFHKLWHTTYNGKPLEPRKVGDMTVIEVADDGHCLFAAIGVKTGDSVKELRSKAAEYLQQHPALIKEEKDQKRYLEALNNMDKDILWGGFPEIMALAEKLGRVIVLHQDGKQPTIYQGDIHAREVWPVYQEQDNDIHIYYCSTQGPGGPLNHFDALIKPA</sequence>
<dbReference type="EMBL" id="CP011110">
    <property type="protein sequence ID" value="AKA24961.1"/>
    <property type="molecule type" value="Genomic_DNA"/>
</dbReference>
<dbReference type="SUPFAM" id="SSF54001">
    <property type="entry name" value="Cysteine proteinases"/>
    <property type="match status" value="1"/>
</dbReference>
<dbReference type="Gene3D" id="3.90.70.80">
    <property type="match status" value="1"/>
</dbReference>
<dbReference type="CDD" id="cd22744">
    <property type="entry name" value="OTU"/>
    <property type="match status" value="1"/>
</dbReference>
<dbReference type="GO" id="GO:0016579">
    <property type="term" value="P:protein deubiquitination"/>
    <property type="evidence" value="ECO:0007669"/>
    <property type="project" value="TreeGrafter"/>
</dbReference>
<evidence type="ECO:0000313" key="2">
    <source>
        <dbReference type="EMBL" id="AKA24961.1"/>
    </source>
</evidence>
<proteinExistence type="predicted"/>
<dbReference type="Pfam" id="PF02338">
    <property type="entry name" value="OTU"/>
    <property type="match status" value="1"/>
</dbReference>
<feature type="domain" description="OTU" evidence="1">
    <location>
        <begin position="374"/>
        <end position="510"/>
    </location>
</feature>
<gene>
    <name evidence="2" type="ORF">PCL1606_35100</name>
</gene>
<dbReference type="GO" id="GO:0004843">
    <property type="term" value="F:cysteine-type deubiquitinase activity"/>
    <property type="evidence" value="ECO:0007669"/>
    <property type="project" value="TreeGrafter"/>
</dbReference>
<dbReference type="PROSITE" id="PS50802">
    <property type="entry name" value="OTU"/>
    <property type="match status" value="1"/>
</dbReference>
<accession>A0A0D5Y0W8</accession>
<dbReference type="InterPro" id="IPR003323">
    <property type="entry name" value="OTU_dom"/>
</dbReference>
<dbReference type="InterPro" id="IPR038765">
    <property type="entry name" value="Papain-like_cys_pep_sf"/>
</dbReference>